<organism evidence="3">
    <name type="scientific">Solanum lycopersicum</name>
    <name type="common">Tomato</name>
    <name type="synonym">Lycopersicon esculentum</name>
    <dbReference type="NCBI Taxonomy" id="4081"/>
    <lineage>
        <taxon>Eukaryota</taxon>
        <taxon>Viridiplantae</taxon>
        <taxon>Streptophyta</taxon>
        <taxon>Embryophyta</taxon>
        <taxon>Tracheophyta</taxon>
        <taxon>Spermatophyta</taxon>
        <taxon>Magnoliopsida</taxon>
        <taxon>eudicotyledons</taxon>
        <taxon>Gunneridae</taxon>
        <taxon>Pentapetalae</taxon>
        <taxon>asterids</taxon>
        <taxon>lamiids</taxon>
        <taxon>Solanales</taxon>
        <taxon>Solanaceae</taxon>
        <taxon>Solanoideae</taxon>
        <taxon>Solaneae</taxon>
        <taxon>Solanum</taxon>
        <taxon>Solanum subgen. Lycopersicon</taxon>
    </lineage>
</organism>
<evidence type="ECO:0000313" key="4">
    <source>
        <dbReference type="Proteomes" id="UP000004994"/>
    </source>
</evidence>
<protein>
    <submittedName>
        <fullName evidence="3">Uncharacterized protein</fullName>
    </submittedName>
</protein>
<keyword evidence="2" id="KW-0472">Membrane</keyword>
<name>A0A3Q7J8W4_SOLLC</name>
<evidence type="ECO:0000256" key="2">
    <source>
        <dbReference type="SAM" id="Phobius"/>
    </source>
</evidence>
<evidence type="ECO:0000256" key="1">
    <source>
        <dbReference type="SAM" id="MobiDB-lite"/>
    </source>
</evidence>
<dbReference type="InParanoid" id="A0A3Q7J8W4"/>
<reference evidence="3" key="2">
    <citation type="submission" date="2019-01" db="UniProtKB">
        <authorList>
            <consortium name="EnsemblPlants"/>
        </authorList>
    </citation>
    <scope>IDENTIFICATION</scope>
    <source>
        <strain evidence="3">cv. Heinz 1706</strain>
    </source>
</reference>
<feature type="region of interest" description="Disordered" evidence="1">
    <location>
        <begin position="42"/>
        <end position="64"/>
    </location>
</feature>
<dbReference type="Proteomes" id="UP000004994">
    <property type="component" value="Chromosome 12"/>
</dbReference>
<keyword evidence="2" id="KW-0812">Transmembrane</keyword>
<accession>A0A3Q7J8W4</accession>
<reference evidence="3" key="1">
    <citation type="journal article" date="2012" name="Nature">
        <title>The tomato genome sequence provides insights into fleshy fruit evolution.</title>
        <authorList>
            <consortium name="Tomato Genome Consortium"/>
        </authorList>
    </citation>
    <scope>NUCLEOTIDE SEQUENCE [LARGE SCALE GENOMIC DNA]</scope>
    <source>
        <strain evidence="3">cv. Heinz 1706</strain>
    </source>
</reference>
<sequence length="105" mass="11534">MAYEDSFSVDRFIYILILWIQSVSVLYYCIAAAAAAPARTAVAAPTTPTPSEPPTGKNSATASRQTPLHFLLRRPSKFNKPLVYFGALKNDLNRSARDSMKLGIN</sequence>
<keyword evidence="4" id="KW-1185">Reference proteome</keyword>
<proteinExistence type="predicted"/>
<dbReference type="AlphaFoldDB" id="A0A3Q7J8W4"/>
<feature type="transmembrane region" description="Helical" evidence="2">
    <location>
        <begin position="12"/>
        <end position="30"/>
    </location>
</feature>
<evidence type="ECO:0000313" key="3">
    <source>
        <dbReference type="EnsemblPlants" id="Solyc12g042715.1.1"/>
    </source>
</evidence>
<dbReference type="EnsemblPlants" id="Solyc12g042715.1.1">
    <property type="protein sequence ID" value="Solyc12g042715.1.1"/>
    <property type="gene ID" value="Solyc12g042715.1"/>
</dbReference>
<dbReference type="Gramene" id="Solyc12g042715.1.1">
    <property type="protein sequence ID" value="Solyc12g042715.1.1"/>
    <property type="gene ID" value="Solyc12g042715.1"/>
</dbReference>
<keyword evidence="2" id="KW-1133">Transmembrane helix</keyword>